<dbReference type="AlphaFoldDB" id="A0A163E0K0"/>
<keyword evidence="1 4" id="KW-0808">Transferase</keyword>
<dbReference type="GO" id="GO:0016747">
    <property type="term" value="F:acyltransferase activity, transferring groups other than amino-acyl groups"/>
    <property type="evidence" value="ECO:0007669"/>
    <property type="project" value="InterPro"/>
</dbReference>
<evidence type="ECO:0000256" key="1">
    <source>
        <dbReference type="ARBA" id="ARBA00022679"/>
    </source>
</evidence>
<feature type="domain" description="N-acetyltransferase" evidence="3">
    <location>
        <begin position="1"/>
        <end position="166"/>
    </location>
</feature>
<dbReference type="Proteomes" id="UP000076796">
    <property type="component" value="Unassembled WGS sequence"/>
</dbReference>
<dbReference type="Gene3D" id="3.40.630.30">
    <property type="match status" value="1"/>
</dbReference>
<evidence type="ECO:0000313" key="4">
    <source>
        <dbReference type="EMBL" id="KZS43528.1"/>
    </source>
</evidence>
<evidence type="ECO:0000256" key="2">
    <source>
        <dbReference type="ARBA" id="ARBA00023315"/>
    </source>
</evidence>
<name>A0A163E0K0_9BACL</name>
<evidence type="ECO:0000313" key="5">
    <source>
        <dbReference type="Proteomes" id="UP000076796"/>
    </source>
</evidence>
<dbReference type="InterPro" id="IPR000182">
    <property type="entry name" value="GNAT_dom"/>
</dbReference>
<dbReference type="GeneID" id="97554980"/>
<dbReference type="EMBL" id="LWMH01000002">
    <property type="protein sequence ID" value="KZS43528.1"/>
    <property type="molecule type" value="Genomic_DNA"/>
</dbReference>
<dbReference type="InterPro" id="IPR050832">
    <property type="entry name" value="Bact_Acetyltransf"/>
</dbReference>
<dbReference type="STRING" id="59843.A3958_24465"/>
<protein>
    <submittedName>
        <fullName evidence="4">GCN5 family acetyltransferase</fullName>
    </submittedName>
</protein>
<comment type="caution">
    <text evidence="4">The sequence shown here is derived from an EMBL/GenBank/DDBJ whole genome shotgun (WGS) entry which is preliminary data.</text>
</comment>
<proteinExistence type="predicted"/>
<dbReference type="RefSeq" id="WP_063479935.1">
    <property type="nucleotide sequence ID" value="NZ_CP147845.1"/>
</dbReference>
<keyword evidence="5" id="KW-1185">Reference proteome</keyword>
<keyword evidence="2" id="KW-0012">Acyltransferase</keyword>
<reference evidence="4" key="1">
    <citation type="journal article" date="2016" name="Genome Announc.">
        <title>Draft genomes of two strains of Paenibacillus glucanolyticus with capability to degrade lignocellulose.</title>
        <authorList>
            <person name="Mathews S.L."/>
            <person name="Pawlak J."/>
            <person name="Grunden A.M."/>
        </authorList>
    </citation>
    <scope>NUCLEOTIDE SEQUENCE [LARGE SCALE GENOMIC DNA]</scope>
    <source>
        <strain evidence="4">SLM1</strain>
    </source>
</reference>
<dbReference type="InterPro" id="IPR016181">
    <property type="entry name" value="Acyl_CoA_acyltransferase"/>
</dbReference>
<dbReference type="PANTHER" id="PTHR43877">
    <property type="entry name" value="AMINOALKYLPHOSPHONATE N-ACETYLTRANSFERASE-RELATED-RELATED"/>
    <property type="match status" value="1"/>
</dbReference>
<dbReference type="PROSITE" id="PS51186">
    <property type="entry name" value="GNAT"/>
    <property type="match status" value="1"/>
</dbReference>
<dbReference type="Pfam" id="PF00583">
    <property type="entry name" value="Acetyltransf_1"/>
    <property type="match status" value="1"/>
</dbReference>
<organism evidence="4 5">
    <name type="scientific">Paenibacillus glucanolyticus</name>
    <dbReference type="NCBI Taxonomy" id="59843"/>
    <lineage>
        <taxon>Bacteria</taxon>
        <taxon>Bacillati</taxon>
        <taxon>Bacillota</taxon>
        <taxon>Bacilli</taxon>
        <taxon>Bacillales</taxon>
        <taxon>Paenibacillaceae</taxon>
        <taxon>Paenibacillus</taxon>
    </lineage>
</organism>
<dbReference type="CDD" id="cd04301">
    <property type="entry name" value="NAT_SF"/>
    <property type="match status" value="1"/>
</dbReference>
<dbReference type="SUPFAM" id="SSF55729">
    <property type="entry name" value="Acyl-CoA N-acyltransferases (Nat)"/>
    <property type="match status" value="1"/>
</dbReference>
<gene>
    <name evidence="4" type="ORF">AWU65_25845</name>
</gene>
<evidence type="ECO:0000259" key="3">
    <source>
        <dbReference type="PROSITE" id="PS51186"/>
    </source>
</evidence>
<sequence length="172" mass="19904">MQIRYANEHDAEGIAKVHVDSWKTTYKGIVDDRFLQALSAADRVEGWRWKLANMPEDEQLLVVADEDGKVYGFMSYGTEREQKMPHEGELYAVYLLEEIQGQGYGNQLFARLKEYMNMKGYTTLLVWVLEGNSAEHFYRHKGGQEQKRKEIVIGGKTHTEIALLWDSIDKIT</sequence>
<dbReference type="OrthoDB" id="5292888at2"/>
<accession>A0A163E0K0</accession>